<proteinExistence type="predicted"/>
<evidence type="ECO:0000313" key="2">
    <source>
        <dbReference type="Proteomes" id="UP000016521"/>
    </source>
</evidence>
<accession>A0ABN5CJ06</accession>
<name>A0ABN5CJ06_PSEO7</name>
<dbReference type="RefSeq" id="WP_010375751.1">
    <property type="nucleotide sequence ID" value="NZ_CP011925.1"/>
</dbReference>
<evidence type="ECO:0000313" key="1">
    <source>
        <dbReference type="EMBL" id="ATD09480.1"/>
    </source>
</evidence>
<gene>
    <name evidence="1" type="ORF">PPIS_b0292</name>
</gene>
<keyword evidence="2" id="KW-1185">Reference proteome</keyword>
<dbReference type="Proteomes" id="UP000016521">
    <property type="component" value="Chromosome II"/>
</dbReference>
<protein>
    <submittedName>
        <fullName evidence="1">Uncharacterized protein</fullName>
    </submittedName>
</protein>
<sequence length="80" mass="9165">MGYDATTKEVIDPSKDTLGLSITRLLEQESKDFTSWLLDKTADYLKDQVDARGLELDKKIHSRLQKLLGNNKKLDNLSWV</sequence>
<dbReference type="EMBL" id="CP011925">
    <property type="protein sequence ID" value="ATD09480.1"/>
    <property type="molecule type" value="Genomic_DNA"/>
</dbReference>
<reference evidence="1 2" key="1">
    <citation type="submission" date="2015-06" db="EMBL/GenBank/DDBJ databases">
        <authorList>
            <person name="Xie B.-B."/>
            <person name="Rong J.-C."/>
            <person name="Qin Q.-L."/>
            <person name="Zhang Y.-Z."/>
        </authorList>
    </citation>
    <scope>NUCLEOTIDE SEQUENCE [LARGE SCALE GENOMIC DNA]</scope>
    <source>
        <strain evidence="1 2">JCM 20779</strain>
    </source>
</reference>
<organism evidence="1 2">
    <name type="scientific">Pseudoalteromonas piscicida</name>
    <dbReference type="NCBI Taxonomy" id="43662"/>
    <lineage>
        <taxon>Bacteria</taxon>
        <taxon>Pseudomonadati</taxon>
        <taxon>Pseudomonadota</taxon>
        <taxon>Gammaproteobacteria</taxon>
        <taxon>Alteromonadales</taxon>
        <taxon>Pseudoalteromonadaceae</taxon>
        <taxon>Pseudoalteromonas</taxon>
    </lineage>
</organism>